<dbReference type="AlphaFoldDB" id="A0AAV2WIY4"/>
<sequence length="221" mass="22019">MLAAIALIPSAPILVPELAGAAAEEVADLRAAVLTVGAQLPSRWVAVAAGQGSAVVGPQAVGTFAGYGADIVVRLSPGSDGAVTDLPLAALITGWVRANAAPDAVAEVHIVGPDTDTRSLRAVLDATGDPIGVLVVADGANTLTPTAPGGFDPDSAQGQRRLDDALAAGDTANLADVAVGAVGRDAYRVVADLVGATPVVAHELYRGAPYGVGYFVGTWRL</sequence>
<feature type="signal peptide" evidence="1">
    <location>
        <begin position="1"/>
        <end position="21"/>
    </location>
</feature>
<proteinExistence type="predicted"/>
<feature type="chain" id="PRO_5043506267" evidence="1">
    <location>
        <begin position="22"/>
        <end position="221"/>
    </location>
</feature>
<keyword evidence="1" id="KW-0732">Signal</keyword>
<organism evidence="2 3">
    <name type="scientific">Mycolicibacterium neoaurum</name>
    <name type="common">Mycobacterium neoaurum</name>
    <dbReference type="NCBI Taxonomy" id="1795"/>
    <lineage>
        <taxon>Bacteria</taxon>
        <taxon>Bacillati</taxon>
        <taxon>Actinomycetota</taxon>
        <taxon>Actinomycetes</taxon>
        <taxon>Mycobacteriales</taxon>
        <taxon>Mycobacteriaceae</taxon>
        <taxon>Mycolicibacterium</taxon>
    </lineage>
</organism>
<name>A0AAV2WIY4_MYCNE</name>
<evidence type="ECO:0000256" key="1">
    <source>
        <dbReference type="SAM" id="SignalP"/>
    </source>
</evidence>
<dbReference type="Gene3D" id="3.40.830.10">
    <property type="entry name" value="LigB-like"/>
    <property type="match status" value="1"/>
</dbReference>
<reference evidence="2" key="2">
    <citation type="submission" date="2015-09" db="EMBL/GenBank/DDBJ databases">
        <title>Draft genome sequence of Mycobacterium neoaurum DSM 44074.</title>
        <authorList>
            <person name="Croce O."/>
            <person name="Robert C."/>
            <person name="Raoult D."/>
            <person name="Drancourt M."/>
        </authorList>
    </citation>
    <scope>NUCLEOTIDE SEQUENCE</scope>
    <source>
        <strain evidence="2">DSM 44074</strain>
    </source>
</reference>
<dbReference type="EMBL" id="LK021338">
    <property type="protein sequence ID" value="CDQ43891.1"/>
    <property type="molecule type" value="Genomic_DNA"/>
</dbReference>
<gene>
    <name evidence="2" type="ORF">BN1047_01763</name>
</gene>
<protein>
    <submittedName>
        <fullName evidence="2">Hypothetical alanine rich protein</fullName>
    </submittedName>
</protein>
<dbReference type="RefSeq" id="WP_030135074.1">
    <property type="nucleotide sequence ID" value="NZ_CP074376.1"/>
</dbReference>
<dbReference type="Proteomes" id="UP000028864">
    <property type="component" value="Unassembled WGS sequence"/>
</dbReference>
<evidence type="ECO:0000313" key="3">
    <source>
        <dbReference type="Proteomes" id="UP000028864"/>
    </source>
</evidence>
<accession>A0AAV2WIY4</accession>
<reference evidence="2" key="1">
    <citation type="submission" date="2014-05" db="EMBL/GenBank/DDBJ databases">
        <authorList>
            <person name="Urmite Genomes"/>
        </authorList>
    </citation>
    <scope>NUCLEOTIDE SEQUENCE</scope>
    <source>
        <strain evidence="2">DSM 44074</strain>
    </source>
</reference>
<evidence type="ECO:0000313" key="2">
    <source>
        <dbReference type="EMBL" id="CDQ43891.1"/>
    </source>
</evidence>